<gene>
    <name evidence="1" type="ORF">SAMN00120144_2515</name>
</gene>
<dbReference type="Proteomes" id="UP000192266">
    <property type="component" value="Unassembled WGS sequence"/>
</dbReference>
<dbReference type="OrthoDB" id="886877at2"/>
<evidence type="ECO:0000313" key="2">
    <source>
        <dbReference type="Proteomes" id="UP000192266"/>
    </source>
</evidence>
<dbReference type="RefSeq" id="WP_084447523.1">
    <property type="nucleotide sequence ID" value="NZ_FWWW01000098.1"/>
</dbReference>
<keyword evidence="2" id="KW-1185">Reference proteome</keyword>
<dbReference type="STRING" id="645990.SAMN00120144_2515"/>
<accession>A0A1W1W399</accession>
<dbReference type="AlphaFoldDB" id="A0A1W1W399"/>
<reference evidence="1 2" key="1">
    <citation type="submission" date="2017-04" db="EMBL/GenBank/DDBJ databases">
        <authorList>
            <person name="Afonso C.L."/>
            <person name="Miller P.J."/>
            <person name="Scott M.A."/>
            <person name="Spackman E."/>
            <person name="Goraichik I."/>
            <person name="Dimitrov K.M."/>
            <person name="Suarez D.L."/>
            <person name="Swayne D.E."/>
        </authorList>
    </citation>
    <scope>NUCLEOTIDE SEQUENCE [LARGE SCALE GENOMIC DNA]</scope>
    <source>
        <strain evidence="1 2">DSM 11622</strain>
    </source>
</reference>
<protein>
    <submittedName>
        <fullName evidence="1">Uncharacterized protein</fullName>
    </submittedName>
</protein>
<evidence type="ECO:0000313" key="1">
    <source>
        <dbReference type="EMBL" id="SMC00097.1"/>
    </source>
</evidence>
<dbReference type="EMBL" id="FWWW01000098">
    <property type="protein sequence ID" value="SMC00097.1"/>
    <property type="molecule type" value="Genomic_DNA"/>
</dbReference>
<sequence>MAQKQANCWLLLEEARTLGLPLQDYTNAKEMFNHAEWGVGFDIIVGQLYELGIKITESFYKKVEVVALSLNLTREEYSFLNELIFSY</sequence>
<proteinExistence type="predicted"/>
<organism evidence="1 2">
    <name type="scientific">Hymenobacter roseosalivarius DSM 11622</name>
    <dbReference type="NCBI Taxonomy" id="645990"/>
    <lineage>
        <taxon>Bacteria</taxon>
        <taxon>Pseudomonadati</taxon>
        <taxon>Bacteroidota</taxon>
        <taxon>Cytophagia</taxon>
        <taxon>Cytophagales</taxon>
        <taxon>Hymenobacteraceae</taxon>
        <taxon>Hymenobacter</taxon>
    </lineage>
</organism>
<name>A0A1W1W399_9BACT</name>